<keyword evidence="2" id="KW-0802">TPR repeat</keyword>
<dbReference type="EMBL" id="JAANYN010000009">
    <property type="protein sequence ID" value="NHE58975.1"/>
    <property type="molecule type" value="Genomic_DNA"/>
</dbReference>
<keyword evidence="1" id="KW-0677">Repeat</keyword>
<feature type="signal peptide" evidence="4">
    <location>
        <begin position="1"/>
        <end position="20"/>
    </location>
</feature>
<keyword evidence="4" id="KW-0732">Signal</keyword>
<dbReference type="InterPro" id="IPR011990">
    <property type="entry name" value="TPR-like_helical_dom_sf"/>
</dbReference>
<proteinExistence type="predicted"/>
<evidence type="ECO:0000256" key="3">
    <source>
        <dbReference type="SAM" id="Coils"/>
    </source>
</evidence>
<name>A0ABX0HCC8_9BACT</name>
<sequence>MLKKLLILIFTWGAVCSSQAQSPENDWQSLNQKVKELYGKGRYEEASVYAEKAVLVAKKEFGEDNPKYAGTLNNLALMYKSMGRYADAEPLYLQAKEIRKEQLGEEHPYYANSLFNIGELFILTGRLSAAEGHINEAIKINKRTLEETHPTLGKDYTSLADLYIKLNRLEEAQALLEKAREVVETALGNQHPLYFNVLFQQAILFRELKQFEKGIVLFEKVLEGRATIFGKNHPGYALALGELGKLYVATNQHQKAEQAYLQANETLRAIVGVQHPQYLQNLGELAGMYQKTFQYNKATISYQEIQQISEGLLKRGATDREQVPRNLQASGEEALKTANTRPFIHIYSPDPLQRNERGVNRLNAANFTIKGFATAAYGIKQLQVNGQEVPVFPDGVWQYPVQLAEGENQVLIKAVAHSGDEALDTLVLNYENEQVNRSEAPRRFLLTIGINDYNFESWQQLHMPVKDARDLLSALVNKYDITDVDTLFNQSASFANVRDRLKHLIGTTRPQDEVIIFFAGHGEYDEGFDEDGKWILANGRLGNASLAAVIEKMEAKHVLVLADACFSSSFYLKRGEGQEAAEARNQKRSRWVLASGSMETVLDQMPGKQNSPFAWHLIDFLQKAEGDVPVSALRDHLETQVPKYTDQQPVSGPIRSDNGGEFIFRKKVEKN</sequence>
<accession>A0ABX0HCC8</accession>
<dbReference type="Gene3D" id="1.25.40.10">
    <property type="entry name" value="Tetratricopeptide repeat domain"/>
    <property type="match status" value="2"/>
</dbReference>
<dbReference type="Pfam" id="PF13374">
    <property type="entry name" value="TPR_10"/>
    <property type="match status" value="2"/>
</dbReference>
<organism evidence="6 7">
    <name type="scientific">Cyclobacterium plantarum</name>
    <dbReference type="NCBI Taxonomy" id="2716263"/>
    <lineage>
        <taxon>Bacteria</taxon>
        <taxon>Pseudomonadati</taxon>
        <taxon>Bacteroidota</taxon>
        <taxon>Cytophagia</taxon>
        <taxon>Cytophagales</taxon>
        <taxon>Cyclobacteriaceae</taxon>
        <taxon>Cyclobacterium</taxon>
    </lineage>
</organism>
<keyword evidence="7" id="KW-1185">Reference proteome</keyword>
<gene>
    <name evidence="6" type="ORF">G9Q97_19375</name>
</gene>
<feature type="coiled-coil region" evidence="3">
    <location>
        <begin position="159"/>
        <end position="189"/>
    </location>
</feature>
<evidence type="ECO:0000256" key="1">
    <source>
        <dbReference type="ARBA" id="ARBA00022737"/>
    </source>
</evidence>
<evidence type="ECO:0000313" key="7">
    <source>
        <dbReference type="Proteomes" id="UP000649799"/>
    </source>
</evidence>
<feature type="chain" id="PRO_5046324842" evidence="4">
    <location>
        <begin position="21"/>
        <end position="671"/>
    </location>
</feature>
<evidence type="ECO:0000313" key="6">
    <source>
        <dbReference type="EMBL" id="NHE58975.1"/>
    </source>
</evidence>
<dbReference type="InterPro" id="IPR029030">
    <property type="entry name" value="Caspase-like_dom_sf"/>
</dbReference>
<dbReference type="RefSeq" id="WP_166149881.1">
    <property type="nucleotide sequence ID" value="NZ_JAANYN010000009.1"/>
</dbReference>
<comment type="caution">
    <text evidence="6">The sequence shown here is derived from an EMBL/GenBank/DDBJ whole genome shotgun (WGS) entry which is preliminary data.</text>
</comment>
<dbReference type="InterPro" id="IPR019734">
    <property type="entry name" value="TPR_rpt"/>
</dbReference>
<feature type="domain" description="Peptidase C14 caspase" evidence="5">
    <location>
        <begin position="442"/>
        <end position="642"/>
    </location>
</feature>
<protein>
    <submittedName>
        <fullName evidence="6">Tetratricopeptide repeat protein</fullName>
    </submittedName>
</protein>
<dbReference type="InterPro" id="IPR011600">
    <property type="entry name" value="Pept_C14_caspase"/>
</dbReference>
<evidence type="ECO:0000256" key="4">
    <source>
        <dbReference type="SAM" id="SignalP"/>
    </source>
</evidence>
<dbReference type="PANTHER" id="PTHR45641:SF19">
    <property type="entry name" value="NEPHROCYSTIN-3"/>
    <property type="match status" value="1"/>
</dbReference>
<dbReference type="Proteomes" id="UP000649799">
    <property type="component" value="Unassembled WGS sequence"/>
</dbReference>
<evidence type="ECO:0000256" key="2">
    <source>
        <dbReference type="ARBA" id="ARBA00022803"/>
    </source>
</evidence>
<dbReference type="PANTHER" id="PTHR45641">
    <property type="entry name" value="TETRATRICOPEPTIDE REPEAT PROTEIN (AFU_ORTHOLOGUE AFUA_6G03870)"/>
    <property type="match status" value="1"/>
</dbReference>
<dbReference type="Gene3D" id="2.60.40.10">
    <property type="entry name" value="Immunoglobulins"/>
    <property type="match status" value="1"/>
</dbReference>
<dbReference type="SUPFAM" id="SSF48452">
    <property type="entry name" value="TPR-like"/>
    <property type="match status" value="2"/>
</dbReference>
<dbReference type="InterPro" id="IPR013783">
    <property type="entry name" value="Ig-like_fold"/>
</dbReference>
<keyword evidence="3" id="KW-0175">Coiled coil</keyword>
<dbReference type="SMART" id="SM00028">
    <property type="entry name" value="TPR"/>
    <property type="match status" value="6"/>
</dbReference>
<reference evidence="6 7" key="1">
    <citation type="submission" date="2020-03" db="EMBL/GenBank/DDBJ databases">
        <title>Cyclobacterium plantarum sp. nov., a marine bacterium isolated from a coastal-marine wetland.</title>
        <authorList>
            <person name="Sanchez-Porro C."/>
            <person name="Ventosa A."/>
            <person name="Amoozegar M."/>
        </authorList>
    </citation>
    <scope>NUCLEOTIDE SEQUENCE [LARGE SCALE GENOMIC DNA]</scope>
    <source>
        <strain evidence="6 7">GBPx2</strain>
    </source>
</reference>
<dbReference type="Pfam" id="PF00656">
    <property type="entry name" value="Peptidase_C14"/>
    <property type="match status" value="1"/>
</dbReference>
<dbReference type="Pfam" id="PF13424">
    <property type="entry name" value="TPR_12"/>
    <property type="match status" value="2"/>
</dbReference>
<dbReference type="SUPFAM" id="SSF52129">
    <property type="entry name" value="Caspase-like"/>
    <property type="match status" value="1"/>
</dbReference>
<evidence type="ECO:0000259" key="5">
    <source>
        <dbReference type="Pfam" id="PF00656"/>
    </source>
</evidence>
<dbReference type="Gene3D" id="3.40.50.1460">
    <property type="match status" value="1"/>
</dbReference>